<gene>
    <name evidence="2" type="ORF">K435DRAFT_797664</name>
</gene>
<dbReference type="AlphaFoldDB" id="A0A4S8M1V2"/>
<organism evidence="2 3">
    <name type="scientific">Dendrothele bispora (strain CBS 962.96)</name>
    <dbReference type="NCBI Taxonomy" id="1314807"/>
    <lineage>
        <taxon>Eukaryota</taxon>
        <taxon>Fungi</taxon>
        <taxon>Dikarya</taxon>
        <taxon>Basidiomycota</taxon>
        <taxon>Agaricomycotina</taxon>
        <taxon>Agaricomycetes</taxon>
        <taxon>Agaricomycetidae</taxon>
        <taxon>Agaricales</taxon>
        <taxon>Agaricales incertae sedis</taxon>
        <taxon>Dendrothele</taxon>
    </lineage>
</organism>
<keyword evidence="3" id="KW-1185">Reference proteome</keyword>
<evidence type="ECO:0000313" key="3">
    <source>
        <dbReference type="Proteomes" id="UP000297245"/>
    </source>
</evidence>
<name>A0A4S8M1V2_DENBC</name>
<evidence type="ECO:0000256" key="1">
    <source>
        <dbReference type="SAM" id="Phobius"/>
    </source>
</evidence>
<keyword evidence="1" id="KW-0472">Membrane</keyword>
<keyword evidence="1" id="KW-0812">Transmembrane</keyword>
<dbReference type="OrthoDB" id="2923771at2759"/>
<keyword evidence="1" id="KW-1133">Transmembrane helix</keyword>
<dbReference type="Proteomes" id="UP000297245">
    <property type="component" value="Unassembled WGS sequence"/>
</dbReference>
<proteinExistence type="predicted"/>
<sequence>MYRSRGMIARGSSSVRARVRRCRITQLVAFLICIFFVIVVGIGIVFLVDFRGPITDSALYQSIGDQDGLVFLGNIFNVDTKNMQLSMNWQPSGCGSFFNRTEPPYSNENDEPTNNCGRLTIPVNVQDEPVWSYDPSQDPMDTADRQTHYVPDLRSFTIDGSISIYPYGLPIRGKKHHQYVDQKFLHPFGNWETVQTYLALSPMSGAGNFSMSDNSTTFQALPILRMAVVDATDNFVPSVPFQAPIPNGRVMELRALFVGNPEFGILLGNFYSLLCCWVFASNYYCVIVWIYPIDSFE</sequence>
<dbReference type="EMBL" id="ML179186">
    <property type="protein sequence ID" value="THU96062.1"/>
    <property type="molecule type" value="Genomic_DNA"/>
</dbReference>
<reference evidence="2 3" key="1">
    <citation type="journal article" date="2019" name="Nat. Ecol. Evol.">
        <title>Megaphylogeny resolves global patterns of mushroom evolution.</title>
        <authorList>
            <person name="Varga T."/>
            <person name="Krizsan K."/>
            <person name="Foldi C."/>
            <person name="Dima B."/>
            <person name="Sanchez-Garcia M."/>
            <person name="Sanchez-Ramirez S."/>
            <person name="Szollosi G.J."/>
            <person name="Szarkandi J.G."/>
            <person name="Papp V."/>
            <person name="Albert L."/>
            <person name="Andreopoulos W."/>
            <person name="Angelini C."/>
            <person name="Antonin V."/>
            <person name="Barry K.W."/>
            <person name="Bougher N.L."/>
            <person name="Buchanan P."/>
            <person name="Buyck B."/>
            <person name="Bense V."/>
            <person name="Catcheside P."/>
            <person name="Chovatia M."/>
            <person name="Cooper J."/>
            <person name="Damon W."/>
            <person name="Desjardin D."/>
            <person name="Finy P."/>
            <person name="Geml J."/>
            <person name="Haridas S."/>
            <person name="Hughes K."/>
            <person name="Justo A."/>
            <person name="Karasinski D."/>
            <person name="Kautmanova I."/>
            <person name="Kiss B."/>
            <person name="Kocsube S."/>
            <person name="Kotiranta H."/>
            <person name="LaButti K.M."/>
            <person name="Lechner B.E."/>
            <person name="Liimatainen K."/>
            <person name="Lipzen A."/>
            <person name="Lukacs Z."/>
            <person name="Mihaltcheva S."/>
            <person name="Morgado L.N."/>
            <person name="Niskanen T."/>
            <person name="Noordeloos M.E."/>
            <person name="Ohm R.A."/>
            <person name="Ortiz-Santana B."/>
            <person name="Ovrebo C."/>
            <person name="Racz N."/>
            <person name="Riley R."/>
            <person name="Savchenko A."/>
            <person name="Shiryaev A."/>
            <person name="Soop K."/>
            <person name="Spirin V."/>
            <person name="Szebenyi C."/>
            <person name="Tomsovsky M."/>
            <person name="Tulloss R.E."/>
            <person name="Uehling J."/>
            <person name="Grigoriev I.V."/>
            <person name="Vagvolgyi C."/>
            <person name="Papp T."/>
            <person name="Martin F.M."/>
            <person name="Miettinen O."/>
            <person name="Hibbett D.S."/>
            <person name="Nagy L.G."/>
        </authorList>
    </citation>
    <scope>NUCLEOTIDE SEQUENCE [LARGE SCALE GENOMIC DNA]</scope>
    <source>
        <strain evidence="2 3">CBS 962.96</strain>
    </source>
</reference>
<feature type="transmembrane region" description="Helical" evidence="1">
    <location>
        <begin position="27"/>
        <end position="48"/>
    </location>
</feature>
<protein>
    <submittedName>
        <fullName evidence="2">Uncharacterized protein</fullName>
    </submittedName>
</protein>
<feature type="transmembrane region" description="Helical" evidence="1">
    <location>
        <begin position="270"/>
        <end position="291"/>
    </location>
</feature>
<accession>A0A4S8M1V2</accession>
<evidence type="ECO:0000313" key="2">
    <source>
        <dbReference type="EMBL" id="THU96062.1"/>
    </source>
</evidence>